<dbReference type="SFLD" id="SFLDG01135">
    <property type="entry name" value="C1.5.6:_HAD__Beta-PGM__Phospha"/>
    <property type="match status" value="1"/>
</dbReference>
<dbReference type="NCBIfam" id="TIGR01549">
    <property type="entry name" value="HAD-SF-IA-v1"/>
    <property type="match status" value="1"/>
</dbReference>
<reference evidence="6" key="2">
    <citation type="journal article" date="2023" name="MicrobiologyOpen">
        <title>Genomics of the tumorigenes clade of the family Rhizobiaceae and description of Rhizobium rhododendri sp. nov.</title>
        <authorList>
            <person name="Kuzmanovic N."/>
            <person name="diCenzo G.C."/>
            <person name="Bunk B."/>
            <person name="Sproeer C."/>
            <person name="Fruehling A."/>
            <person name="Neumann-Schaal M."/>
            <person name="Overmann J."/>
            <person name="Smalla K."/>
        </authorList>
    </citation>
    <scope>NUCLEOTIDE SEQUENCE [LARGE SCALE GENOMIC DNA]</scope>
    <source>
        <strain evidence="6">1078</strain>
    </source>
</reference>
<dbReference type="Gene3D" id="3.40.50.1000">
    <property type="entry name" value="HAD superfamily/HAD-like"/>
    <property type="match status" value="1"/>
</dbReference>
<dbReference type="SFLD" id="SFLDG01129">
    <property type="entry name" value="C1.5:_HAD__Beta-PGM__Phosphata"/>
    <property type="match status" value="1"/>
</dbReference>
<evidence type="ECO:0000256" key="2">
    <source>
        <dbReference type="ARBA" id="ARBA00006171"/>
    </source>
</evidence>
<dbReference type="Pfam" id="PF13419">
    <property type="entry name" value="HAD_2"/>
    <property type="match status" value="1"/>
</dbReference>
<name>A0AAF1K2V1_9HYPH</name>
<dbReference type="InterPro" id="IPR006439">
    <property type="entry name" value="HAD-SF_hydro_IA"/>
</dbReference>
<dbReference type="GO" id="GO:0016787">
    <property type="term" value="F:hydrolase activity"/>
    <property type="evidence" value="ECO:0007669"/>
    <property type="project" value="UniProtKB-KW"/>
</dbReference>
<evidence type="ECO:0000256" key="4">
    <source>
        <dbReference type="ARBA" id="ARBA00022842"/>
    </source>
</evidence>
<evidence type="ECO:0000313" key="5">
    <source>
        <dbReference type="EMBL" id="WFR94664.1"/>
    </source>
</evidence>
<dbReference type="RefSeq" id="WP_111219035.1">
    <property type="nucleotide sequence ID" value="NZ_CP117255.1"/>
</dbReference>
<dbReference type="AlphaFoldDB" id="A0AAF1K2V1"/>
<dbReference type="InterPro" id="IPR041492">
    <property type="entry name" value="HAD_2"/>
</dbReference>
<organism evidence="5 6">
    <name type="scientific">Rhizobium tumorigenes</name>
    <dbReference type="NCBI Taxonomy" id="2041385"/>
    <lineage>
        <taxon>Bacteria</taxon>
        <taxon>Pseudomonadati</taxon>
        <taxon>Pseudomonadota</taxon>
        <taxon>Alphaproteobacteria</taxon>
        <taxon>Hyphomicrobiales</taxon>
        <taxon>Rhizobiaceae</taxon>
        <taxon>Rhizobium/Agrobacterium group</taxon>
        <taxon>Rhizobium</taxon>
    </lineage>
</organism>
<dbReference type="Proteomes" id="UP000249499">
    <property type="component" value="Chromosome"/>
</dbReference>
<reference evidence="5 6" key="1">
    <citation type="journal article" date="2018" name="Sci. Rep.">
        <title>Rhizobium tumorigenes sp. nov., a novel plant tumorigenic bacterium isolated from cane gall tumors on thornless blackberry.</title>
        <authorList>
            <person name="Kuzmanovi N."/>
            <person name="Smalla K."/>
            <person name="Gronow S."/>
            <person name="PuBawska J."/>
        </authorList>
    </citation>
    <scope>NUCLEOTIDE SEQUENCE [LARGE SCALE GENOMIC DNA]</scope>
    <source>
        <strain evidence="5 6">1078</strain>
    </source>
</reference>
<evidence type="ECO:0000313" key="6">
    <source>
        <dbReference type="Proteomes" id="UP000249499"/>
    </source>
</evidence>
<dbReference type="InterPro" id="IPR036412">
    <property type="entry name" value="HAD-like_sf"/>
</dbReference>
<dbReference type="InterPro" id="IPR051600">
    <property type="entry name" value="Beta-PGM-like"/>
</dbReference>
<dbReference type="EMBL" id="CP117255">
    <property type="protein sequence ID" value="WFR94664.1"/>
    <property type="molecule type" value="Genomic_DNA"/>
</dbReference>
<dbReference type="SUPFAM" id="SSF56784">
    <property type="entry name" value="HAD-like"/>
    <property type="match status" value="1"/>
</dbReference>
<dbReference type="InterPro" id="IPR023214">
    <property type="entry name" value="HAD_sf"/>
</dbReference>
<keyword evidence="4" id="KW-0460">Magnesium</keyword>
<dbReference type="SFLD" id="SFLDS00003">
    <property type="entry name" value="Haloacid_Dehalogenase"/>
    <property type="match status" value="1"/>
</dbReference>
<proteinExistence type="inferred from homology"/>
<dbReference type="InterPro" id="IPR023198">
    <property type="entry name" value="PGP-like_dom2"/>
</dbReference>
<keyword evidence="6" id="KW-1185">Reference proteome</keyword>
<comment type="similarity">
    <text evidence="2">Belongs to the HAD-like hydrolase superfamily. CbbY/CbbZ/Gph/YieH family.</text>
</comment>
<accession>A0AAF1K2V1</accession>
<comment type="cofactor">
    <cofactor evidence="1">
        <name>Mg(2+)</name>
        <dbReference type="ChEBI" id="CHEBI:18420"/>
    </cofactor>
</comment>
<dbReference type="PANTHER" id="PTHR46193:SF10">
    <property type="entry name" value="6-PHOSPHOGLUCONATE PHOSPHATASE"/>
    <property type="match status" value="1"/>
</dbReference>
<dbReference type="GO" id="GO:0046872">
    <property type="term" value="F:metal ion binding"/>
    <property type="evidence" value="ECO:0007669"/>
    <property type="project" value="UniProtKB-KW"/>
</dbReference>
<sequence>MIDAENGLVIFDCDGVLVDSEPLSIAVVVQAMRDSGIEIDAEGAYQRFLGKSLATLIDTLDTEFNVQADQAFLDRIREDLYARFRSELQPIAGISETLDRLDIRRCVASSSQLERIKLSLGLTGLLDRLEPHIFSASMVKRGKPAPDLFLYAAQQMGVSPENCIVVEDSPAGIVAARAAGMTVFAFTGGAHATSAHYRSELERLAPEVVFDAMPDLIHLVQKHRTDGTGT</sequence>
<evidence type="ECO:0000256" key="1">
    <source>
        <dbReference type="ARBA" id="ARBA00001946"/>
    </source>
</evidence>
<protein>
    <submittedName>
        <fullName evidence="5">HAD family hydrolase</fullName>
    </submittedName>
</protein>
<gene>
    <name evidence="5" type="ORF">PR017_12625</name>
</gene>
<keyword evidence="3" id="KW-0479">Metal-binding</keyword>
<dbReference type="NCBIfam" id="TIGR01509">
    <property type="entry name" value="HAD-SF-IA-v3"/>
    <property type="match status" value="1"/>
</dbReference>
<evidence type="ECO:0000256" key="3">
    <source>
        <dbReference type="ARBA" id="ARBA00022723"/>
    </source>
</evidence>
<dbReference type="PANTHER" id="PTHR46193">
    <property type="entry name" value="6-PHOSPHOGLUCONATE PHOSPHATASE"/>
    <property type="match status" value="1"/>
</dbReference>
<dbReference type="CDD" id="cd07526">
    <property type="entry name" value="HAD_BPGM_like"/>
    <property type="match status" value="1"/>
</dbReference>
<keyword evidence="5" id="KW-0378">Hydrolase</keyword>
<dbReference type="Gene3D" id="1.10.150.240">
    <property type="entry name" value="Putative phosphatase, domain 2"/>
    <property type="match status" value="1"/>
</dbReference>
<dbReference type="KEGG" id="rtu:PR017_12625"/>